<accession>A0A6H5IZT7</accession>
<dbReference type="Proteomes" id="UP000479190">
    <property type="component" value="Unassembled WGS sequence"/>
</dbReference>
<feature type="transmembrane region" description="Helical" evidence="2">
    <location>
        <begin position="394"/>
        <end position="412"/>
    </location>
</feature>
<protein>
    <submittedName>
        <fullName evidence="3">Uncharacterized protein</fullName>
    </submittedName>
</protein>
<organism evidence="3 4">
    <name type="scientific">Trichogramma brassicae</name>
    <dbReference type="NCBI Taxonomy" id="86971"/>
    <lineage>
        <taxon>Eukaryota</taxon>
        <taxon>Metazoa</taxon>
        <taxon>Ecdysozoa</taxon>
        <taxon>Arthropoda</taxon>
        <taxon>Hexapoda</taxon>
        <taxon>Insecta</taxon>
        <taxon>Pterygota</taxon>
        <taxon>Neoptera</taxon>
        <taxon>Endopterygota</taxon>
        <taxon>Hymenoptera</taxon>
        <taxon>Apocrita</taxon>
        <taxon>Proctotrupomorpha</taxon>
        <taxon>Chalcidoidea</taxon>
        <taxon>Trichogrammatidae</taxon>
        <taxon>Trichogramma</taxon>
    </lineage>
</organism>
<gene>
    <name evidence="3" type="ORF">TBRA_LOCUS14906</name>
</gene>
<keyword evidence="2" id="KW-1133">Transmembrane helix</keyword>
<evidence type="ECO:0000256" key="2">
    <source>
        <dbReference type="SAM" id="Phobius"/>
    </source>
</evidence>
<evidence type="ECO:0000256" key="1">
    <source>
        <dbReference type="SAM" id="MobiDB-lite"/>
    </source>
</evidence>
<keyword evidence="2" id="KW-0472">Membrane</keyword>
<feature type="region of interest" description="Disordered" evidence="1">
    <location>
        <begin position="48"/>
        <end position="67"/>
    </location>
</feature>
<name>A0A6H5IZT7_9HYME</name>
<evidence type="ECO:0000313" key="3">
    <source>
        <dbReference type="EMBL" id="CAB0043318.1"/>
    </source>
</evidence>
<feature type="compositionally biased region" description="Basic and acidic residues" evidence="1">
    <location>
        <begin position="51"/>
        <end position="67"/>
    </location>
</feature>
<proteinExistence type="predicted"/>
<sequence>MARGYVCSMRTRLCADNFIIRDYPRGNGAVTCLSSACYVHNTDRAGQGHIGQREERAKKRESARGTRLELRMQSNGTEKELGRARESYIAISIEREEDAHAYIRATKSSRKKSLLWPQEDQTRLHTCANFVYSTSYGVYLAPACRGCCKHHVYFRWQDQKKENHKRCVSSESSKLSIAQHSVFFIRFSKLAIFFIPNNMYTEMNEPLRDEKNKTYTKAREILYNMYRKTTDSATSVAYPSYARVNSHIRKFDNVLQWLRRAKNADMKGLSSPAFFEPLYAVHYVLSTATIYSNELVAKHERELNYGEYARCTKRRCVGACKVSRLARLVGLLNTRASSGSRTVDAGKANRTRAERQRERRETTFARRSRALKAEVLARGSRDRKRKRATPGRPLHMRLCLIIIWFAFIFIEIRTSRKKLGSSIWIWRDFFAGKTRKQTFVIARTMTAATATTTSAAEQFQESRFINKQMPNSDSIHSRPLSLEAIHHASKILRSSNELSMLLLIVVAVLQHMQRGDLDASMLRDDFARRATATYKTQEALSSVTCIEDRDFTALRTGDRVEGCTRAIASLCAVHAKTKGQEAQVHTYTYVLANPAKSRQENQRHIRVNGVREKTGDAINLSVITCYMRLCVWSTSSARCSCTVCMAICVYLCICVHIITSERPHALLETIMSYCYTRGITSLRQQLQPAYIILYIIYINFSPKLLVHDVHAYRLRIRSISMRQQRQQRQNGAAAKQQSRRTRAIKYIGVRVMNVDKFHTRGMHIAAAVAAGAAATDTHGAWIIKARIRVYNNASSSRSREAHFLARELYPCQRRSKECPAQLSAKPRDKSSHTSSAQAYAETCMFIFESRSIESCSDAQMRILNGSIITVVKLSATTYSGLVYDNAHGVLAREIRACFIINGYKEYSEELQAKHERYMYVQHARTQTHELAREKGIISAAELRNGADIGYRESIYAFRARDSSSYTALHTECAAWVTRMMDRLAGRLSTLIRANNAQLDRCNITATREDCRVCTIDNRRTECVHEQAEPA</sequence>
<evidence type="ECO:0000313" key="4">
    <source>
        <dbReference type="Proteomes" id="UP000479190"/>
    </source>
</evidence>
<keyword evidence="4" id="KW-1185">Reference proteome</keyword>
<keyword evidence="2" id="KW-0812">Transmembrane</keyword>
<reference evidence="3 4" key="1">
    <citation type="submission" date="2020-02" db="EMBL/GenBank/DDBJ databases">
        <authorList>
            <person name="Ferguson B K."/>
        </authorList>
    </citation>
    <scope>NUCLEOTIDE SEQUENCE [LARGE SCALE GENOMIC DNA]</scope>
</reference>
<dbReference type="EMBL" id="CADCXV010001305">
    <property type="protein sequence ID" value="CAB0043318.1"/>
    <property type="molecule type" value="Genomic_DNA"/>
</dbReference>
<dbReference type="AlphaFoldDB" id="A0A6H5IZT7"/>